<evidence type="ECO:0000256" key="2">
    <source>
        <dbReference type="ARBA" id="ARBA00004170"/>
    </source>
</evidence>
<accession>A0ABN1I335</accession>
<comment type="similarity">
    <text evidence="3">Belongs to the ATPase gamma chain family.</text>
</comment>
<dbReference type="InterPro" id="IPR000131">
    <property type="entry name" value="ATP_synth_F1_gsu"/>
</dbReference>
<dbReference type="Proteomes" id="UP001499915">
    <property type="component" value="Unassembled WGS sequence"/>
</dbReference>
<dbReference type="EMBL" id="BAAAET010000001">
    <property type="protein sequence ID" value="GAA0682817.1"/>
    <property type="molecule type" value="Genomic_DNA"/>
</dbReference>
<proteinExistence type="inferred from homology"/>
<evidence type="ECO:0000313" key="10">
    <source>
        <dbReference type="EMBL" id="GAA0682817.1"/>
    </source>
</evidence>
<evidence type="ECO:0000256" key="9">
    <source>
        <dbReference type="ARBA" id="ARBA00023310"/>
    </source>
</evidence>
<evidence type="ECO:0000256" key="6">
    <source>
        <dbReference type="ARBA" id="ARBA00023065"/>
    </source>
</evidence>
<keyword evidence="7" id="KW-0472">Membrane</keyword>
<sequence>MTHRHALEQRRTQLSEAQEIMESMKSLAFMEVRKLEQRATMQRALVDTLEQVAADFLHFYPDFHAWAPPEATIYLLLGSERGFSGAFNGRLLEQLADEPGAEQARLIVCGHKLHSRLKDDPRLLASLDGPSVQDEVQGFLLNLLERISQEQRKSALTIKMISHDPAVEQVRVEYLLPPFQTLLNTERSDLTPPLLNLPPRAFYAELVDHYLLASLNEKVCSSLQAENHYRMLHLDGAVRYLQDRLDRMRLKSNQLRKEEITEEIEVILLSADSVRPGNDTV</sequence>
<dbReference type="InterPro" id="IPR035968">
    <property type="entry name" value="ATP_synth_F1_ATPase_gsu"/>
</dbReference>
<evidence type="ECO:0000256" key="5">
    <source>
        <dbReference type="ARBA" id="ARBA00022781"/>
    </source>
</evidence>
<evidence type="ECO:0000256" key="3">
    <source>
        <dbReference type="ARBA" id="ARBA00007681"/>
    </source>
</evidence>
<keyword evidence="8" id="KW-0139">CF(1)</keyword>
<dbReference type="SUPFAM" id="SSF52943">
    <property type="entry name" value="ATP synthase (F1-ATPase), gamma subunit"/>
    <property type="match status" value="1"/>
</dbReference>
<evidence type="ECO:0000256" key="7">
    <source>
        <dbReference type="ARBA" id="ARBA00023136"/>
    </source>
</evidence>
<keyword evidence="9" id="KW-0066">ATP synthesis</keyword>
<comment type="caution">
    <text evidence="10">The sequence shown here is derived from an EMBL/GenBank/DDBJ whole genome shotgun (WGS) entry which is preliminary data.</text>
</comment>
<keyword evidence="11" id="KW-1185">Reference proteome</keyword>
<evidence type="ECO:0000256" key="4">
    <source>
        <dbReference type="ARBA" id="ARBA00022448"/>
    </source>
</evidence>
<evidence type="ECO:0000256" key="8">
    <source>
        <dbReference type="ARBA" id="ARBA00023196"/>
    </source>
</evidence>
<keyword evidence="6" id="KW-0406">Ion transport</keyword>
<name>A0ABN1I335_9GAMM</name>
<dbReference type="Pfam" id="PF00231">
    <property type="entry name" value="ATP-synt"/>
    <property type="match status" value="1"/>
</dbReference>
<dbReference type="RefSeq" id="WP_343801692.1">
    <property type="nucleotide sequence ID" value="NZ_BAAAET010000001.1"/>
</dbReference>
<dbReference type="Gene3D" id="3.40.1380.10">
    <property type="match status" value="1"/>
</dbReference>
<gene>
    <name evidence="10" type="ORF">GCM10009104_04740</name>
</gene>
<evidence type="ECO:0008006" key="12">
    <source>
        <dbReference type="Google" id="ProtNLM"/>
    </source>
</evidence>
<protein>
    <recommendedName>
        <fullName evidence="12">F-type H+-transporting ATPase subunit gamma</fullName>
    </recommendedName>
</protein>
<reference evidence="10 11" key="1">
    <citation type="journal article" date="2019" name="Int. J. Syst. Evol. Microbiol.">
        <title>The Global Catalogue of Microorganisms (GCM) 10K type strain sequencing project: providing services to taxonomists for standard genome sequencing and annotation.</title>
        <authorList>
            <consortium name="The Broad Institute Genomics Platform"/>
            <consortium name="The Broad Institute Genome Sequencing Center for Infectious Disease"/>
            <person name="Wu L."/>
            <person name="Ma J."/>
        </authorList>
    </citation>
    <scope>NUCLEOTIDE SEQUENCE [LARGE SCALE GENOMIC DNA]</scope>
    <source>
        <strain evidence="10 11">JCM 15134</strain>
    </source>
</reference>
<organism evidence="10 11">
    <name type="scientific">Marinobacterium maritimum</name>
    <dbReference type="NCBI Taxonomy" id="500162"/>
    <lineage>
        <taxon>Bacteria</taxon>
        <taxon>Pseudomonadati</taxon>
        <taxon>Pseudomonadota</taxon>
        <taxon>Gammaproteobacteria</taxon>
        <taxon>Oceanospirillales</taxon>
        <taxon>Oceanospirillaceae</taxon>
        <taxon>Marinobacterium</taxon>
    </lineage>
</organism>
<keyword evidence="5" id="KW-0375">Hydrogen ion transport</keyword>
<comment type="subcellular location">
    <subcellularLocation>
        <location evidence="2">Membrane</location>
        <topology evidence="2">Peripheral membrane protein</topology>
    </subcellularLocation>
</comment>
<comment type="function">
    <text evidence="1">Produces ATP from ADP in the presence of a proton gradient across the membrane. The gamma chain is believed to be important in regulating ATPase activity and the flow of protons through the CF(0) complex.</text>
</comment>
<evidence type="ECO:0000313" key="11">
    <source>
        <dbReference type="Proteomes" id="UP001499915"/>
    </source>
</evidence>
<keyword evidence="4" id="KW-0813">Transport</keyword>
<dbReference type="Gene3D" id="1.10.287.80">
    <property type="entry name" value="ATP synthase, gamma subunit, helix hairpin domain"/>
    <property type="match status" value="1"/>
</dbReference>
<evidence type="ECO:0000256" key="1">
    <source>
        <dbReference type="ARBA" id="ARBA00003456"/>
    </source>
</evidence>